<keyword evidence="1" id="KW-0812">Transmembrane</keyword>
<keyword evidence="1" id="KW-1133">Transmembrane helix</keyword>
<dbReference type="AlphaFoldDB" id="A0A930B7S0"/>
<feature type="transmembrane region" description="Helical" evidence="1">
    <location>
        <begin position="67"/>
        <end position="88"/>
    </location>
</feature>
<feature type="transmembrane region" description="Helical" evidence="1">
    <location>
        <begin position="6"/>
        <end position="31"/>
    </location>
</feature>
<sequence>MTEMPLYEQVLTIAVCVLATMATRMIPFFLFRPGKNLPAYIQYLGKALPSAVFALLVVYSLKDIHFFSGNHGVPEVLSLAVTVAIHVWKRNMLLSMAAGTACCMALTRVL</sequence>
<dbReference type="PIRSF" id="PIRSF003203">
    <property type="entry name" value="AzlD"/>
    <property type="match status" value="1"/>
</dbReference>
<dbReference type="Proteomes" id="UP000757890">
    <property type="component" value="Unassembled WGS sequence"/>
</dbReference>
<gene>
    <name evidence="2" type="ORF">HXL70_03060</name>
</gene>
<accession>A0A930B7S0</accession>
<protein>
    <submittedName>
        <fullName evidence="2">AzlD domain-containing protein</fullName>
    </submittedName>
</protein>
<evidence type="ECO:0000256" key="1">
    <source>
        <dbReference type="SAM" id="Phobius"/>
    </source>
</evidence>
<dbReference type="Pfam" id="PF05437">
    <property type="entry name" value="AzlD"/>
    <property type="match status" value="1"/>
</dbReference>
<evidence type="ECO:0000313" key="2">
    <source>
        <dbReference type="EMBL" id="MBF1129006.1"/>
    </source>
</evidence>
<dbReference type="EMBL" id="JABZMK010000008">
    <property type="protein sequence ID" value="MBF1129006.1"/>
    <property type="molecule type" value="Genomic_DNA"/>
</dbReference>
<dbReference type="InterPro" id="IPR008407">
    <property type="entry name" value="Brnchd-chn_aa_trnsp_AzlD"/>
</dbReference>
<evidence type="ECO:0000313" key="3">
    <source>
        <dbReference type="Proteomes" id="UP000757890"/>
    </source>
</evidence>
<comment type="caution">
    <text evidence="2">The sequence shown here is derived from an EMBL/GenBank/DDBJ whole genome shotgun (WGS) entry which is preliminary data.</text>
</comment>
<feature type="transmembrane region" description="Helical" evidence="1">
    <location>
        <begin position="43"/>
        <end position="61"/>
    </location>
</feature>
<name>A0A930B7S0_9FIRM</name>
<keyword evidence="1" id="KW-0472">Membrane</keyword>
<organism evidence="2 3">
    <name type="scientific">Dialister invisus</name>
    <dbReference type="NCBI Taxonomy" id="218538"/>
    <lineage>
        <taxon>Bacteria</taxon>
        <taxon>Bacillati</taxon>
        <taxon>Bacillota</taxon>
        <taxon>Negativicutes</taxon>
        <taxon>Veillonellales</taxon>
        <taxon>Veillonellaceae</taxon>
        <taxon>Dialister</taxon>
    </lineage>
</organism>
<proteinExistence type="predicted"/>
<reference evidence="2" key="1">
    <citation type="submission" date="2020-04" db="EMBL/GenBank/DDBJ databases">
        <title>Deep metagenomics examines the oral microbiome during advanced dental caries in children, revealing novel taxa and co-occurrences with host molecules.</title>
        <authorList>
            <person name="Baker J.L."/>
            <person name="Morton J.T."/>
            <person name="Dinis M."/>
            <person name="Alvarez R."/>
            <person name="Tran N.C."/>
            <person name="Knight R."/>
            <person name="Edlund A."/>
        </authorList>
    </citation>
    <scope>NUCLEOTIDE SEQUENCE</scope>
    <source>
        <strain evidence="2">JCVI_32_bin.14</strain>
    </source>
</reference>